<name>A0A6M4ILB5_9BACT</name>
<dbReference type="InterPro" id="IPR011250">
    <property type="entry name" value="OMP/PagP_B-barrel"/>
</dbReference>
<feature type="signal peptide" evidence="2">
    <location>
        <begin position="1"/>
        <end position="21"/>
    </location>
</feature>
<evidence type="ECO:0000313" key="5">
    <source>
        <dbReference type="Proteomes" id="UP000500938"/>
    </source>
</evidence>
<dbReference type="InterPro" id="IPR027385">
    <property type="entry name" value="Beta-barrel_OMP"/>
</dbReference>
<accession>A0A6M4ILB5</accession>
<feature type="domain" description="Outer membrane protein beta-barrel" evidence="3">
    <location>
        <begin position="11"/>
        <end position="174"/>
    </location>
</feature>
<evidence type="ECO:0000256" key="1">
    <source>
        <dbReference type="ARBA" id="ARBA00022729"/>
    </source>
</evidence>
<evidence type="ECO:0000313" key="4">
    <source>
        <dbReference type="EMBL" id="QJR34176.1"/>
    </source>
</evidence>
<dbReference type="RefSeq" id="WP_171223602.1">
    <property type="nucleotide sequence ID" value="NZ_CP053085.1"/>
</dbReference>
<sequence length="219" mass="22699">MKLTRALCGLVAIAMPFAVQAQTSSTTPAPAVGFGILGGATFPVGDYNDVAPAGFHVGGFADFGRRVGPFGIRADVMYHGFGDRNLVTTGSSTTQVTISNKYSMITGTLNAMLGIPLENSPVRPYLTGGVGGYYVRNSPKCAGSGCGSLLNNNEENTTKFGLNGGAGIEFGMGGMAAFVESRFHHVFDGTPKLNCIGDVGCNRASLQIVPVSLGIRFGF</sequence>
<protein>
    <submittedName>
        <fullName evidence="4">Porin family protein</fullName>
    </submittedName>
</protein>
<dbReference type="SUPFAM" id="SSF56925">
    <property type="entry name" value="OMPA-like"/>
    <property type="match status" value="1"/>
</dbReference>
<keyword evidence="5" id="KW-1185">Reference proteome</keyword>
<dbReference type="EMBL" id="CP053085">
    <property type="protein sequence ID" value="QJR34176.1"/>
    <property type="molecule type" value="Genomic_DNA"/>
</dbReference>
<evidence type="ECO:0000256" key="2">
    <source>
        <dbReference type="SAM" id="SignalP"/>
    </source>
</evidence>
<reference evidence="4 5" key="1">
    <citation type="submission" date="2020-05" db="EMBL/GenBank/DDBJ databases">
        <title>Complete genome sequence of Gemmatimonas greenlandica TET16.</title>
        <authorList>
            <person name="Zeng Y."/>
        </authorList>
    </citation>
    <scope>NUCLEOTIDE SEQUENCE [LARGE SCALE GENOMIC DNA]</scope>
    <source>
        <strain evidence="4 5">TET16</strain>
    </source>
</reference>
<feature type="chain" id="PRO_5026775089" evidence="2">
    <location>
        <begin position="22"/>
        <end position="219"/>
    </location>
</feature>
<dbReference type="Gene3D" id="2.40.160.20">
    <property type="match status" value="1"/>
</dbReference>
<dbReference type="Proteomes" id="UP000500938">
    <property type="component" value="Chromosome"/>
</dbReference>
<dbReference type="AlphaFoldDB" id="A0A6M4ILB5"/>
<dbReference type="KEGG" id="ggr:HKW67_00930"/>
<keyword evidence="1 2" id="KW-0732">Signal</keyword>
<dbReference type="Pfam" id="PF13505">
    <property type="entry name" value="OMP_b-brl"/>
    <property type="match status" value="1"/>
</dbReference>
<gene>
    <name evidence="4" type="ORF">HKW67_00930</name>
</gene>
<organism evidence="4 5">
    <name type="scientific">Gemmatimonas groenlandica</name>
    <dbReference type="NCBI Taxonomy" id="2732249"/>
    <lineage>
        <taxon>Bacteria</taxon>
        <taxon>Pseudomonadati</taxon>
        <taxon>Gemmatimonadota</taxon>
        <taxon>Gemmatimonadia</taxon>
        <taxon>Gemmatimonadales</taxon>
        <taxon>Gemmatimonadaceae</taxon>
        <taxon>Gemmatimonas</taxon>
    </lineage>
</organism>
<evidence type="ECO:0000259" key="3">
    <source>
        <dbReference type="Pfam" id="PF13505"/>
    </source>
</evidence>
<proteinExistence type="predicted"/>